<dbReference type="PANTHER" id="PTHR43585:SF2">
    <property type="entry name" value="ATP-GRASP ENZYME FSQD"/>
    <property type="match status" value="1"/>
</dbReference>
<dbReference type="Pfam" id="PF13535">
    <property type="entry name" value="ATP-grasp_4"/>
    <property type="match status" value="1"/>
</dbReference>
<organism evidence="6 7">
    <name type="scientific">Streptomyces camelliae</name>
    <dbReference type="NCBI Taxonomy" id="3004093"/>
    <lineage>
        <taxon>Bacteria</taxon>
        <taxon>Bacillati</taxon>
        <taxon>Actinomycetota</taxon>
        <taxon>Actinomycetes</taxon>
        <taxon>Kitasatosporales</taxon>
        <taxon>Streptomycetaceae</taxon>
        <taxon>Streptomyces</taxon>
    </lineage>
</organism>
<evidence type="ECO:0000313" key="6">
    <source>
        <dbReference type="EMBL" id="WBO69648.1"/>
    </source>
</evidence>
<geneLocation type="plasmid" evidence="6 7">
    <name>punmamed1</name>
</geneLocation>
<evidence type="ECO:0000256" key="1">
    <source>
        <dbReference type="ARBA" id="ARBA00022598"/>
    </source>
</evidence>
<dbReference type="Proteomes" id="UP001212326">
    <property type="component" value="Plasmid punmamed1"/>
</dbReference>
<keyword evidence="6" id="KW-0614">Plasmid</keyword>
<evidence type="ECO:0000256" key="4">
    <source>
        <dbReference type="PROSITE-ProRule" id="PRU00409"/>
    </source>
</evidence>
<keyword evidence="7" id="KW-1185">Reference proteome</keyword>
<dbReference type="EMBL" id="CP115301">
    <property type="protein sequence ID" value="WBO69648.1"/>
    <property type="molecule type" value="Genomic_DNA"/>
</dbReference>
<gene>
    <name evidence="6" type="ORF">O1G22_43695</name>
</gene>
<feature type="domain" description="ATP-grasp" evidence="5">
    <location>
        <begin position="112"/>
        <end position="311"/>
    </location>
</feature>
<reference evidence="6 7" key="1">
    <citation type="submission" date="2022-12" db="EMBL/GenBank/DDBJ databases">
        <title>HUAS 2-6.</title>
        <authorList>
            <person name="Mo P."/>
        </authorList>
    </citation>
    <scope>NUCLEOTIDE SEQUENCE [LARGE SCALE GENOMIC DNA]</scope>
    <source>
        <strain evidence="6 7">HUAS 2-6</strain>
        <plasmid evidence="6 7">punmamed1</plasmid>
    </source>
</reference>
<dbReference type="RefSeq" id="WP_270086825.1">
    <property type="nucleotide sequence ID" value="NZ_CP115301.1"/>
</dbReference>
<dbReference type="Gene3D" id="3.40.50.20">
    <property type="match status" value="1"/>
</dbReference>
<evidence type="ECO:0000313" key="7">
    <source>
        <dbReference type="Proteomes" id="UP001212326"/>
    </source>
</evidence>
<dbReference type="InterPro" id="IPR011761">
    <property type="entry name" value="ATP-grasp"/>
</dbReference>
<protein>
    <submittedName>
        <fullName evidence="6">ATP-grasp domain-containing protein</fullName>
    </submittedName>
</protein>
<keyword evidence="2 4" id="KW-0547">Nucleotide-binding</keyword>
<dbReference type="Gene3D" id="3.30.1490.20">
    <property type="entry name" value="ATP-grasp fold, A domain"/>
    <property type="match status" value="1"/>
</dbReference>
<sequence length="411" mass="43919">MSERLKLLVLGAGNQRERAFYRWAADGLAVTLVDGFSYARYDHLAEQSLPEEVRDSARPDLDALCALASRYHGVTTLSDECQITAALVAERLGLPTAGVDAARLARDKRRQREVAAEHGLPTVAHHAAGDPHEIAEFVTARTGPCVVKPVDAGGSASVARVTGADEALAACEAIRARGHETFLAEEFLTGSEISYEAVVRDGRIAHSSVTEKDVIGDDCFLERRHLVAAPERETPGSAGEQALRENVPALADALVKAFGVIDAVIHLEVKLTDRGPVPVEMAVRPAGDCIPELVERTHGRDLYRELAALATGRQTPAGEPTGENAAVAGVRFSLGTGRVTGYARPVDVLQGLETVRIAVQSGQVGRIYAEPAGNWDRVGYVLGWGPSRPVLERELALAAGRQLSLTGLKER</sequence>
<dbReference type="InterPro" id="IPR013815">
    <property type="entry name" value="ATP_grasp_subdomain_1"/>
</dbReference>
<evidence type="ECO:0000256" key="3">
    <source>
        <dbReference type="ARBA" id="ARBA00022840"/>
    </source>
</evidence>
<name>A0ABY7PKW5_9ACTN</name>
<dbReference type="Gene3D" id="3.30.470.20">
    <property type="entry name" value="ATP-grasp fold, B domain"/>
    <property type="match status" value="1"/>
</dbReference>
<keyword evidence="3 4" id="KW-0067">ATP-binding</keyword>
<evidence type="ECO:0000259" key="5">
    <source>
        <dbReference type="PROSITE" id="PS50975"/>
    </source>
</evidence>
<dbReference type="SUPFAM" id="SSF56059">
    <property type="entry name" value="Glutathione synthetase ATP-binding domain-like"/>
    <property type="match status" value="1"/>
</dbReference>
<dbReference type="InterPro" id="IPR052032">
    <property type="entry name" value="ATP-dep_AA_Ligase"/>
</dbReference>
<dbReference type="PROSITE" id="PS50975">
    <property type="entry name" value="ATP_GRASP"/>
    <property type="match status" value="1"/>
</dbReference>
<evidence type="ECO:0000256" key="2">
    <source>
        <dbReference type="ARBA" id="ARBA00022741"/>
    </source>
</evidence>
<dbReference type="PANTHER" id="PTHR43585">
    <property type="entry name" value="FUMIPYRROLE BIOSYNTHESIS PROTEIN C"/>
    <property type="match status" value="1"/>
</dbReference>
<accession>A0ABY7PKW5</accession>
<keyword evidence="1" id="KW-0436">Ligase</keyword>
<proteinExistence type="predicted"/>